<dbReference type="InterPro" id="IPR023346">
    <property type="entry name" value="Lysozyme-like_dom_sf"/>
</dbReference>
<dbReference type="InterPro" id="IPR008258">
    <property type="entry name" value="Transglycosylase_SLT_dom_1"/>
</dbReference>
<dbReference type="Pfam" id="PF01464">
    <property type="entry name" value="SLT"/>
    <property type="match status" value="1"/>
</dbReference>
<dbReference type="EMBL" id="AAGKIZ010000022">
    <property type="protein sequence ID" value="EBP0126886.1"/>
    <property type="molecule type" value="Genomic_DNA"/>
</dbReference>
<comment type="similarity">
    <text evidence="1">Belongs to the transglycosylase Slt family.</text>
</comment>
<dbReference type="PANTHER" id="PTHR37423:SF2">
    <property type="entry name" value="MEMBRANE-BOUND LYTIC MUREIN TRANSGLYCOSYLASE C"/>
    <property type="match status" value="1"/>
</dbReference>
<reference evidence="4" key="1">
    <citation type="submission" date="2018-07" db="EMBL/GenBank/DDBJ databases">
        <authorList>
            <consortium name="GenomeTrakr network: Whole genome sequencing for foodborne pathogen traceback"/>
        </authorList>
    </citation>
    <scope>NUCLEOTIDE SEQUENCE</scope>
    <source>
        <strain evidence="4">FDA00000027</strain>
    </source>
</reference>
<proteinExistence type="inferred from homology"/>
<feature type="chain" id="PRO_5026347643" evidence="2">
    <location>
        <begin position="21"/>
        <end position="232"/>
    </location>
</feature>
<name>A0A5U2GE95_SALER</name>
<accession>A0A5U2GE95</accession>
<dbReference type="SUPFAM" id="SSF53955">
    <property type="entry name" value="Lysozyme-like"/>
    <property type="match status" value="1"/>
</dbReference>
<dbReference type="AlphaFoldDB" id="A0A5U2GE95"/>
<comment type="caution">
    <text evidence="4">The sequence shown here is derived from an EMBL/GenBank/DDBJ whole genome shotgun (WGS) entry which is preliminary data.</text>
</comment>
<protein>
    <submittedName>
        <fullName evidence="4">Lytic transglycosylase domain-containing protein</fullName>
    </submittedName>
</protein>
<organism evidence="4">
    <name type="scientific">Salmonella enterica</name>
    <name type="common">Salmonella choleraesuis</name>
    <dbReference type="NCBI Taxonomy" id="28901"/>
    <lineage>
        <taxon>Bacteria</taxon>
        <taxon>Pseudomonadati</taxon>
        <taxon>Pseudomonadota</taxon>
        <taxon>Gammaproteobacteria</taxon>
        <taxon>Enterobacterales</taxon>
        <taxon>Enterobacteriaceae</taxon>
        <taxon>Salmonella</taxon>
    </lineage>
</organism>
<dbReference type="PANTHER" id="PTHR37423">
    <property type="entry name" value="SOLUBLE LYTIC MUREIN TRANSGLYCOSYLASE-RELATED"/>
    <property type="match status" value="1"/>
</dbReference>
<sequence length="232" mass="25486">MKARLSVVLMVALLPLSVSAASDEEILLASLGSPRAASVMQDDDSPSQEWVSAMQGRWGQTTEIRDMRGLREIQQEVIAEINAIYAEQDREKQLPKVREKGKTNTNFNVPEKIQAIISKYAEKYQISEALVKALIKVESSFNPHAVSKKGAKGLMQLMPVHTASKGADPFDAETNVNIGMGYLSRLLDKYGDIRLALAAYNAGEKAVDKYGGIPPYKETQLYVAKIMELLGG</sequence>
<evidence type="ECO:0000256" key="1">
    <source>
        <dbReference type="ARBA" id="ARBA00007734"/>
    </source>
</evidence>
<dbReference type="CDD" id="cd00254">
    <property type="entry name" value="LT-like"/>
    <property type="match status" value="1"/>
</dbReference>
<evidence type="ECO:0000256" key="2">
    <source>
        <dbReference type="SAM" id="SignalP"/>
    </source>
</evidence>
<evidence type="ECO:0000313" key="4">
    <source>
        <dbReference type="EMBL" id="EBP0126886.1"/>
    </source>
</evidence>
<evidence type="ECO:0000259" key="3">
    <source>
        <dbReference type="Pfam" id="PF01464"/>
    </source>
</evidence>
<feature type="domain" description="Transglycosylase SLT" evidence="3">
    <location>
        <begin position="117"/>
        <end position="219"/>
    </location>
</feature>
<keyword evidence="2" id="KW-0732">Signal</keyword>
<dbReference type="Gene3D" id="1.10.530.10">
    <property type="match status" value="1"/>
</dbReference>
<gene>
    <name evidence="4" type="ORF">HW89_23945</name>
</gene>
<feature type="signal peptide" evidence="2">
    <location>
        <begin position="1"/>
        <end position="20"/>
    </location>
</feature>